<dbReference type="EMBL" id="QJSL01000017">
    <property type="protein sequence ID" value="RXW27757.1"/>
    <property type="molecule type" value="Genomic_DNA"/>
</dbReference>
<reference evidence="1 2" key="1">
    <citation type="submission" date="2018-06" db="EMBL/GenBank/DDBJ databases">
        <title>Carbapenemase-producing Enterobacteriaceae present in wastewater treatment plant effluent and nearby surface waters in the US.</title>
        <authorList>
            <person name="Mathys D.A."/>
            <person name="Mollenkopf D.F."/>
            <person name="Feicht S.M."/>
            <person name="Adams R.J."/>
            <person name="Albers A.L."/>
            <person name="Grooters S.V."/>
            <person name="Stuever D.M."/>
            <person name="Daniels J.B."/>
            <person name="Wittum T.E."/>
        </authorList>
    </citation>
    <scope>NUCLEOTIDE SEQUENCE [LARGE SCALE GENOMIC DNA]</scope>
    <source>
        <strain evidence="1 2">GEO_4_Eff_A</strain>
    </source>
</reference>
<evidence type="ECO:0000313" key="1">
    <source>
        <dbReference type="EMBL" id="RXW27757.1"/>
    </source>
</evidence>
<comment type="caution">
    <text evidence="1">The sequence shown here is derived from an EMBL/GenBank/DDBJ whole genome shotgun (WGS) entry which is preliminary data.</text>
</comment>
<gene>
    <name evidence="1" type="ORF">DM877_17930</name>
</gene>
<protein>
    <submittedName>
        <fullName evidence="1">Uncharacterized protein</fullName>
    </submittedName>
</protein>
<name>A0A4Q2E455_ENTCL</name>
<evidence type="ECO:0000313" key="2">
    <source>
        <dbReference type="Proteomes" id="UP000290875"/>
    </source>
</evidence>
<proteinExistence type="predicted"/>
<dbReference type="AlphaFoldDB" id="A0A4Q2E455"/>
<organism evidence="1 2">
    <name type="scientific">Enterobacter cloacae</name>
    <dbReference type="NCBI Taxonomy" id="550"/>
    <lineage>
        <taxon>Bacteria</taxon>
        <taxon>Pseudomonadati</taxon>
        <taxon>Pseudomonadota</taxon>
        <taxon>Gammaproteobacteria</taxon>
        <taxon>Enterobacterales</taxon>
        <taxon>Enterobacteriaceae</taxon>
        <taxon>Enterobacter</taxon>
        <taxon>Enterobacter cloacae complex</taxon>
    </lineage>
</organism>
<dbReference type="RefSeq" id="WP_129324753.1">
    <property type="nucleotide sequence ID" value="NZ_QJSL01000017.1"/>
</dbReference>
<dbReference type="Proteomes" id="UP000290875">
    <property type="component" value="Unassembled WGS sequence"/>
</dbReference>
<accession>A0A4Q2E455</accession>
<sequence length="145" mass="16353">MEQEKISFVYPTLMREGMFAGGIYAPDLSMVIDRKEQKTPIAVTAGFLMKSVEMYVIEVEINAIDAPSPTEHSLSGHIQTKYIERIEDGGQLAVYTMLSENADLSNDGFYRVIVRFYKTSNGEKIGNCLDEKDCFFYVSHKDSGE</sequence>